<protein>
    <submittedName>
        <fullName evidence="2">VIR protein</fullName>
    </submittedName>
</protein>
<evidence type="ECO:0000256" key="1">
    <source>
        <dbReference type="SAM" id="Phobius"/>
    </source>
</evidence>
<reference evidence="2" key="1">
    <citation type="submission" date="2016-07" db="EMBL/GenBank/DDBJ databases">
        <authorList>
            <consortium name="Pathogen Informatics"/>
        </authorList>
    </citation>
    <scope>NUCLEOTIDE SEQUENCE</scope>
</reference>
<keyword evidence="1" id="KW-0812">Transmembrane</keyword>
<dbReference type="VEuPathDB" id="PlasmoDB:PVP01_0006470"/>
<dbReference type="Pfam" id="PF05795">
    <property type="entry name" value="Plasmodium_Vir"/>
    <property type="match status" value="1"/>
</dbReference>
<accession>A0A565A7G8</accession>
<dbReference type="VEuPathDB" id="PlasmoDB:PVPAM_020027000"/>
<keyword evidence="1" id="KW-1133">Transmembrane helix</keyword>
<dbReference type="VEuPathDB" id="PlasmoDB:PVX_067690"/>
<keyword evidence="1" id="KW-0472">Membrane</keyword>
<dbReference type="InterPro" id="IPR008780">
    <property type="entry name" value="Plasmodium_Vir"/>
</dbReference>
<sequence length="282" mass="33569">MAKSIYDYVEKFPEFFSEFPENKIAHGKEKYNDCETFYRSKLDIFDQKQKEFTYTCTNIVNYLDTIKEDVSSKSELCNYVNFWFYDKLKTDKKSSYLTLFDEFYTKITGLKACNTYNRIIIANTHQEIKYLFGLYYHFKLFKEESAIQDKKNCQNGKYCVHLYNKKLESCQEDYNNDVCKKLINFKYEYDDHIAKMKGCRDEIEYLKPIKNDLASIISFSFVLMTSVTSILLLLYKYTPVGSWLRARLPGGKNRTNKLYKGMQNLQNTLENDGTRYKLPYQS</sequence>
<organism evidence="2">
    <name type="scientific">Plasmodium vivax</name>
    <name type="common">malaria parasite P. vivax</name>
    <dbReference type="NCBI Taxonomy" id="5855"/>
    <lineage>
        <taxon>Eukaryota</taxon>
        <taxon>Sar</taxon>
        <taxon>Alveolata</taxon>
        <taxon>Apicomplexa</taxon>
        <taxon>Aconoidasida</taxon>
        <taxon>Haemosporida</taxon>
        <taxon>Plasmodiidae</taxon>
        <taxon>Plasmodium</taxon>
        <taxon>Plasmodium (Plasmodium)</taxon>
    </lineage>
</organism>
<proteinExistence type="predicted"/>
<dbReference type="OrthoDB" id="383056at2759"/>
<name>A0A565A7G8_PLAVI</name>
<gene>
    <name evidence="2" type="ORF">PVP01_0006470</name>
</gene>
<dbReference type="Proteomes" id="UP000220605">
    <property type="component" value="Unassembled WGS sequence"/>
</dbReference>
<feature type="transmembrane region" description="Helical" evidence="1">
    <location>
        <begin position="213"/>
        <end position="235"/>
    </location>
</feature>
<evidence type="ECO:0000313" key="2">
    <source>
        <dbReference type="EMBL" id="VUZ99934.1"/>
    </source>
</evidence>
<dbReference type="AlphaFoldDB" id="A0A565A7G8"/>
<dbReference type="VEuPathDB" id="PlasmoDB:PVW1_020029000"/>
<dbReference type="EMBL" id="FLZR02000020">
    <property type="protein sequence ID" value="VUZ99934.1"/>
    <property type="molecule type" value="Genomic_DNA"/>
</dbReference>